<evidence type="ECO:0000313" key="2">
    <source>
        <dbReference type="EMBL" id="KAG5575863.1"/>
    </source>
</evidence>
<feature type="compositionally biased region" description="Basic residues" evidence="1">
    <location>
        <begin position="130"/>
        <end position="141"/>
    </location>
</feature>
<sequence>IVRINIDIPPRKRARGITINEGVSNPPKKSRQEPPPSEKGKRKRAISDRNEIWARSPPDLARVPPASTPTNSVPAQAFPVTPMPPIIPRPRLLNRLKGDDLRTILEKSREALTFLHRSRSSIQPTVTWSRRARKMRASSDR</sequence>
<comment type="caution">
    <text evidence="2">The sequence shown here is derived from an EMBL/GenBank/DDBJ whole genome shotgun (WGS) entry which is preliminary data.</text>
</comment>
<accession>A0A9J5WKT7</accession>
<feature type="region of interest" description="Disordered" evidence="1">
    <location>
        <begin position="120"/>
        <end position="141"/>
    </location>
</feature>
<gene>
    <name evidence="2" type="ORF">H5410_055997</name>
</gene>
<feature type="non-terminal residue" evidence="2">
    <location>
        <position position="1"/>
    </location>
</feature>
<proteinExistence type="predicted"/>
<protein>
    <submittedName>
        <fullName evidence="2">Uncharacterized protein</fullName>
    </submittedName>
</protein>
<dbReference type="Proteomes" id="UP000824120">
    <property type="component" value="Chromosome 11"/>
</dbReference>
<feature type="region of interest" description="Disordered" evidence="1">
    <location>
        <begin position="1"/>
        <end position="86"/>
    </location>
</feature>
<dbReference type="EMBL" id="JACXVP010000011">
    <property type="protein sequence ID" value="KAG5575863.1"/>
    <property type="molecule type" value="Genomic_DNA"/>
</dbReference>
<organism evidence="2 3">
    <name type="scientific">Solanum commersonii</name>
    <name type="common">Commerson's wild potato</name>
    <name type="synonym">Commerson's nightshade</name>
    <dbReference type="NCBI Taxonomy" id="4109"/>
    <lineage>
        <taxon>Eukaryota</taxon>
        <taxon>Viridiplantae</taxon>
        <taxon>Streptophyta</taxon>
        <taxon>Embryophyta</taxon>
        <taxon>Tracheophyta</taxon>
        <taxon>Spermatophyta</taxon>
        <taxon>Magnoliopsida</taxon>
        <taxon>eudicotyledons</taxon>
        <taxon>Gunneridae</taxon>
        <taxon>Pentapetalae</taxon>
        <taxon>asterids</taxon>
        <taxon>lamiids</taxon>
        <taxon>Solanales</taxon>
        <taxon>Solanaceae</taxon>
        <taxon>Solanoideae</taxon>
        <taxon>Solaneae</taxon>
        <taxon>Solanum</taxon>
    </lineage>
</organism>
<evidence type="ECO:0000256" key="1">
    <source>
        <dbReference type="SAM" id="MobiDB-lite"/>
    </source>
</evidence>
<dbReference type="AlphaFoldDB" id="A0A9J5WKT7"/>
<keyword evidence="3" id="KW-1185">Reference proteome</keyword>
<reference evidence="2 3" key="1">
    <citation type="submission" date="2020-09" db="EMBL/GenBank/DDBJ databases">
        <title>De no assembly of potato wild relative species, Solanum commersonii.</title>
        <authorList>
            <person name="Cho K."/>
        </authorList>
    </citation>
    <scope>NUCLEOTIDE SEQUENCE [LARGE SCALE GENOMIC DNA]</scope>
    <source>
        <strain evidence="2">LZ3.2</strain>
        <tissue evidence="2">Leaf</tissue>
    </source>
</reference>
<name>A0A9J5WKT7_SOLCO</name>
<feature type="compositionally biased region" description="Basic and acidic residues" evidence="1">
    <location>
        <begin position="30"/>
        <end position="52"/>
    </location>
</feature>
<evidence type="ECO:0000313" key="3">
    <source>
        <dbReference type="Proteomes" id="UP000824120"/>
    </source>
</evidence>